<dbReference type="AlphaFoldDB" id="A0AAN8MJC1"/>
<proteinExistence type="predicted"/>
<protein>
    <submittedName>
        <fullName evidence="1">Uncharacterized protein</fullName>
    </submittedName>
</protein>
<accession>A0AAN8MJC1</accession>
<keyword evidence="2" id="KW-1185">Reference proteome</keyword>
<organism evidence="1 2">
    <name type="scientific">Orbilia javanica</name>
    <dbReference type="NCBI Taxonomy" id="47235"/>
    <lineage>
        <taxon>Eukaryota</taxon>
        <taxon>Fungi</taxon>
        <taxon>Dikarya</taxon>
        <taxon>Ascomycota</taxon>
        <taxon>Pezizomycotina</taxon>
        <taxon>Orbiliomycetes</taxon>
        <taxon>Orbiliales</taxon>
        <taxon>Orbiliaceae</taxon>
        <taxon>Orbilia</taxon>
    </lineage>
</organism>
<dbReference type="Proteomes" id="UP001313282">
    <property type="component" value="Unassembled WGS sequence"/>
</dbReference>
<gene>
    <name evidence="1" type="ORF">TWF718_009703</name>
</gene>
<evidence type="ECO:0000313" key="2">
    <source>
        <dbReference type="Proteomes" id="UP001313282"/>
    </source>
</evidence>
<reference evidence="1 2" key="1">
    <citation type="submission" date="2019-10" db="EMBL/GenBank/DDBJ databases">
        <authorList>
            <person name="Palmer J.M."/>
        </authorList>
    </citation>
    <scope>NUCLEOTIDE SEQUENCE [LARGE SCALE GENOMIC DNA]</scope>
    <source>
        <strain evidence="1 2">TWF718</strain>
    </source>
</reference>
<name>A0AAN8MJC1_9PEZI</name>
<comment type="caution">
    <text evidence="1">The sequence shown here is derived from an EMBL/GenBank/DDBJ whole genome shotgun (WGS) entry which is preliminary data.</text>
</comment>
<dbReference type="EMBL" id="JAVHNR010000007">
    <property type="protein sequence ID" value="KAK6336915.1"/>
    <property type="molecule type" value="Genomic_DNA"/>
</dbReference>
<evidence type="ECO:0000313" key="1">
    <source>
        <dbReference type="EMBL" id="KAK6336915.1"/>
    </source>
</evidence>
<sequence length="441" mass="50775">MVKSPLIYTIEKCESRKIFRLTLRHLNFDVWESGTPADTSTHENRYQYDILFNYNRDRPAPHELLEIFSIFPSTGSFCVAHTKGARGLKDGGQFASNGKPYWKTGHLLRLAISACRFFNKGYSLCAEKNFEEAFFNYRYALQVANAAIETFGFEAGLYPFDGLFHHIRRPLYHNIILCAIKNSSKSRKIDPYMRRVCEGIVNTYKSNDSTKSELLTYGWIDTVARDQVRLWLVATLAALSGQEKTYILDLLKSCDSIHLGRQNAVEPAIQMIETSYSLGTTWIWNFSFTPMGEPYRIIKPLHICRLGYERYIWRRINSSNIDQEHFDGVLRAAEILERVISQDARVLDSSTVLAGLEETLESYDRILGDIELDERAKELFYVTICVSDAGVEISREFRPSIPRELTAGLLKSLTMDPVFKHFLAWTPYLSSESVRNYRHVD</sequence>